<organism evidence="2 3">
    <name type="scientific">Panagrellus redivivus</name>
    <name type="common">Microworm</name>
    <dbReference type="NCBI Taxonomy" id="6233"/>
    <lineage>
        <taxon>Eukaryota</taxon>
        <taxon>Metazoa</taxon>
        <taxon>Ecdysozoa</taxon>
        <taxon>Nematoda</taxon>
        <taxon>Chromadorea</taxon>
        <taxon>Rhabditida</taxon>
        <taxon>Tylenchina</taxon>
        <taxon>Panagrolaimomorpha</taxon>
        <taxon>Panagrolaimoidea</taxon>
        <taxon>Panagrolaimidae</taxon>
        <taxon>Panagrellus</taxon>
    </lineage>
</organism>
<protein>
    <submittedName>
        <fullName evidence="3">Core-2/I-Branching enzyme</fullName>
    </submittedName>
</protein>
<reference evidence="2" key="1">
    <citation type="journal article" date="2013" name="Genetics">
        <title>The draft genome and transcriptome of Panagrellus redivivus are shaped by the harsh demands of a free-living lifestyle.</title>
        <authorList>
            <person name="Srinivasan J."/>
            <person name="Dillman A.R."/>
            <person name="Macchietto M.G."/>
            <person name="Heikkinen L."/>
            <person name="Lakso M."/>
            <person name="Fracchia K.M."/>
            <person name="Antoshechkin I."/>
            <person name="Mortazavi A."/>
            <person name="Wong G."/>
            <person name="Sternberg P.W."/>
        </authorList>
    </citation>
    <scope>NUCLEOTIDE SEQUENCE [LARGE SCALE GENOMIC DNA]</scope>
    <source>
        <strain evidence="2">MT8872</strain>
    </source>
</reference>
<dbReference type="AlphaFoldDB" id="A0A7E4VNU8"/>
<dbReference type="WBParaSite" id="Pan_g22429.t1">
    <property type="protein sequence ID" value="Pan_g22429.t1"/>
    <property type="gene ID" value="Pan_g22429"/>
</dbReference>
<keyword evidence="2" id="KW-1185">Reference proteome</keyword>
<keyword evidence="1" id="KW-0472">Membrane</keyword>
<evidence type="ECO:0000313" key="3">
    <source>
        <dbReference type="WBParaSite" id="Pan_g22429.t1"/>
    </source>
</evidence>
<sequence>MLCTTRFFFSYKGVLVLLCAFFLWRFYICETERNFYTDKFKNAPRSDPSMVALIVRQANTTRDVVDRMSSAWLKRVDLYQFFSVINDGNGTVRIPGGRFAMNHEAQYRWLSHWIVSIARADDFDFYIFTFDTTYLIINNIRRDLKGINPDEPKYAIIGDCEHWASPAVVLTRAAVLLLQEGVLTIQNTIHTTKCYNNEKQRHNLCGCLEMYGLSPINLATDDEGRSKYLVVQRHFSRQEMKMTMREHGYYWDGKEIFESLSTDMVAFLNVVSLEQTVLDTLLYRLNRQEV</sequence>
<accession>A0A7E4VNU8</accession>
<reference evidence="3" key="2">
    <citation type="submission" date="2020-10" db="UniProtKB">
        <authorList>
            <consortium name="WormBaseParasite"/>
        </authorList>
    </citation>
    <scope>IDENTIFICATION</scope>
</reference>
<evidence type="ECO:0000313" key="2">
    <source>
        <dbReference type="Proteomes" id="UP000492821"/>
    </source>
</evidence>
<keyword evidence="1" id="KW-0812">Transmembrane</keyword>
<name>A0A7E4VNU8_PANRE</name>
<keyword evidence="1" id="KW-1133">Transmembrane helix</keyword>
<feature type="transmembrane region" description="Helical" evidence="1">
    <location>
        <begin position="7"/>
        <end position="27"/>
    </location>
</feature>
<evidence type="ECO:0000256" key="1">
    <source>
        <dbReference type="SAM" id="Phobius"/>
    </source>
</evidence>
<proteinExistence type="predicted"/>
<dbReference type="Proteomes" id="UP000492821">
    <property type="component" value="Unassembled WGS sequence"/>
</dbReference>